<reference evidence="1 2" key="1">
    <citation type="journal article" date="2016" name="Mol. Biol. Evol.">
        <title>Genome-Wide Survey of Gut Fungi (Harpellales) Reveals the First Horizontally Transferred Ubiquitin Gene from a Mosquito Host.</title>
        <authorList>
            <person name="Wang Y."/>
            <person name="White M.M."/>
            <person name="Kvist S."/>
            <person name="Moncalvo J.M."/>
        </authorList>
    </citation>
    <scope>NUCLEOTIDE SEQUENCE [LARGE SCALE GENOMIC DNA]</scope>
    <source>
        <strain evidence="1 2">ALG-7-W6</strain>
    </source>
</reference>
<sequence>MAPIRKLRSIGICGFPVMLYFYINDILKDAIGVEVPGIVQKIPGLFFADDAVLLADSEKNSQKSLDVIIACSYF</sequence>
<keyword evidence="2" id="KW-1185">Reference proteome</keyword>
<dbReference type="AlphaFoldDB" id="A0A1R0GVZ0"/>
<dbReference type="OrthoDB" id="5534248at2759"/>
<dbReference type="EMBL" id="LSSL01002843">
    <property type="protein sequence ID" value="OLY81037.1"/>
    <property type="molecule type" value="Genomic_DNA"/>
</dbReference>
<evidence type="ECO:0000313" key="2">
    <source>
        <dbReference type="Proteomes" id="UP000187455"/>
    </source>
</evidence>
<evidence type="ECO:0000313" key="1">
    <source>
        <dbReference type="EMBL" id="OLY81037.1"/>
    </source>
</evidence>
<accession>A0A1R0GVZ0</accession>
<comment type="caution">
    <text evidence="1">The sequence shown here is derived from an EMBL/GenBank/DDBJ whole genome shotgun (WGS) entry which is preliminary data.</text>
</comment>
<gene>
    <name evidence="1" type="ORF">AYI68_g4863</name>
</gene>
<organism evidence="1 2">
    <name type="scientific">Smittium mucronatum</name>
    <dbReference type="NCBI Taxonomy" id="133383"/>
    <lineage>
        <taxon>Eukaryota</taxon>
        <taxon>Fungi</taxon>
        <taxon>Fungi incertae sedis</taxon>
        <taxon>Zoopagomycota</taxon>
        <taxon>Kickxellomycotina</taxon>
        <taxon>Harpellomycetes</taxon>
        <taxon>Harpellales</taxon>
        <taxon>Legeriomycetaceae</taxon>
        <taxon>Smittium</taxon>
    </lineage>
</organism>
<name>A0A1R0GVZ0_9FUNG</name>
<evidence type="ECO:0008006" key="3">
    <source>
        <dbReference type="Google" id="ProtNLM"/>
    </source>
</evidence>
<dbReference type="Proteomes" id="UP000187455">
    <property type="component" value="Unassembled WGS sequence"/>
</dbReference>
<proteinExistence type="predicted"/>
<protein>
    <recommendedName>
        <fullName evidence="3">Reverse transcriptase domain-containing protein</fullName>
    </recommendedName>
</protein>